<dbReference type="AlphaFoldDB" id="A0A2S7U1M9"/>
<comment type="caution">
    <text evidence="1">The sequence shown here is derived from an EMBL/GenBank/DDBJ whole genome shotgun (WGS) entry which is preliminary data.</text>
</comment>
<dbReference type="EMBL" id="MQWA01000001">
    <property type="protein sequence ID" value="PQJ28371.1"/>
    <property type="molecule type" value="Genomic_DNA"/>
</dbReference>
<dbReference type="RefSeq" id="WP_165788720.1">
    <property type="nucleotide sequence ID" value="NZ_MQWA01000001.1"/>
</dbReference>
<dbReference type="InterPro" id="IPR013424">
    <property type="entry name" value="Ice-binding_C"/>
</dbReference>
<evidence type="ECO:0000313" key="2">
    <source>
        <dbReference type="Proteomes" id="UP000239907"/>
    </source>
</evidence>
<keyword evidence="2" id="KW-1185">Reference proteome</keyword>
<proteinExistence type="predicted"/>
<evidence type="ECO:0008006" key="3">
    <source>
        <dbReference type="Google" id="ProtNLM"/>
    </source>
</evidence>
<protein>
    <recommendedName>
        <fullName evidence="3">PEP-CTERM protein-sorting domain-containing protein</fullName>
    </recommendedName>
</protein>
<feature type="non-terminal residue" evidence="1">
    <location>
        <position position="1"/>
    </location>
</feature>
<evidence type="ECO:0000313" key="1">
    <source>
        <dbReference type="EMBL" id="PQJ28371.1"/>
    </source>
</evidence>
<gene>
    <name evidence="1" type="ORF">BSZ32_07490</name>
</gene>
<sequence length="70" mass="7684">VNNDFIIIDQAGSYTITFGADVPLQEFQNSKKSVTANIDTFSFEVTSIPEPSSAALLMLAGSTFLLRRKR</sequence>
<dbReference type="Proteomes" id="UP000239907">
    <property type="component" value="Unassembled WGS sequence"/>
</dbReference>
<accession>A0A2S7U1M9</accession>
<reference evidence="1 2" key="1">
    <citation type="submission" date="2016-12" db="EMBL/GenBank/DDBJ databases">
        <title>Study of bacterial adaptation to deep sea.</title>
        <authorList>
            <person name="Song J."/>
            <person name="Yoshizawa S."/>
            <person name="Kogure K."/>
        </authorList>
    </citation>
    <scope>NUCLEOTIDE SEQUENCE [LARGE SCALE GENOMIC DNA]</scope>
    <source>
        <strain evidence="1 2">SAORIC-165</strain>
    </source>
</reference>
<dbReference type="NCBIfam" id="TIGR02595">
    <property type="entry name" value="PEP_CTERM"/>
    <property type="match status" value="1"/>
</dbReference>
<organism evidence="1 2">
    <name type="scientific">Rubritalea profundi</name>
    <dbReference type="NCBI Taxonomy" id="1658618"/>
    <lineage>
        <taxon>Bacteria</taxon>
        <taxon>Pseudomonadati</taxon>
        <taxon>Verrucomicrobiota</taxon>
        <taxon>Verrucomicrobiia</taxon>
        <taxon>Verrucomicrobiales</taxon>
        <taxon>Rubritaleaceae</taxon>
        <taxon>Rubritalea</taxon>
    </lineage>
</organism>
<name>A0A2S7U1M9_9BACT</name>